<gene>
    <name evidence="1" type="ORF">GFSPODELE1_LOCUS9345</name>
</gene>
<dbReference type="EMBL" id="OZ037950">
    <property type="protein sequence ID" value="CAL1713515.1"/>
    <property type="molecule type" value="Genomic_DNA"/>
</dbReference>
<accession>A0ABP1E0L3</accession>
<keyword evidence="2" id="KW-1185">Reference proteome</keyword>
<evidence type="ECO:0000313" key="2">
    <source>
        <dbReference type="Proteomes" id="UP001497453"/>
    </source>
</evidence>
<reference evidence="2" key="1">
    <citation type="submission" date="2024-04" db="EMBL/GenBank/DDBJ databases">
        <authorList>
            <person name="Shaw F."/>
            <person name="Minotto A."/>
        </authorList>
    </citation>
    <scope>NUCLEOTIDE SEQUENCE [LARGE SCALE GENOMIC DNA]</scope>
</reference>
<sequence>MPQVVNVAMHFAKGPLLSRHTLAYLRQVFPVTWRFTYGHNDRPVLDPCLHAKPPNFKSLRIKGDALLKYDASTLPLPPSTTFKVIGYVPRQDSRRSNGTGEFQKNTGPVVLAPVLIDVVEEEEPDGRAGGLDSGLLKETNVCDCACMVKVEASKIILNCLRRWGWRGGCEQLGVGREHHSFCLWKAGQTAPPECDASEKGILRYLLNLGNLGGFHDFNPSADRHTAALKSKHGM</sequence>
<dbReference type="Proteomes" id="UP001497453">
    <property type="component" value="Chromosome 7"/>
</dbReference>
<protein>
    <submittedName>
        <fullName evidence="1">Uncharacterized protein</fullName>
    </submittedName>
</protein>
<organism evidence="1 2">
    <name type="scientific">Somion occarium</name>
    <dbReference type="NCBI Taxonomy" id="3059160"/>
    <lineage>
        <taxon>Eukaryota</taxon>
        <taxon>Fungi</taxon>
        <taxon>Dikarya</taxon>
        <taxon>Basidiomycota</taxon>
        <taxon>Agaricomycotina</taxon>
        <taxon>Agaricomycetes</taxon>
        <taxon>Polyporales</taxon>
        <taxon>Cerrenaceae</taxon>
        <taxon>Somion</taxon>
    </lineage>
</organism>
<proteinExistence type="predicted"/>
<evidence type="ECO:0000313" key="1">
    <source>
        <dbReference type="EMBL" id="CAL1713515.1"/>
    </source>
</evidence>
<name>A0ABP1E0L3_9APHY</name>